<protein>
    <submittedName>
        <fullName evidence="2">Uncharacterized protein</fullName>
    </submittedName>
</protein>
<gene>
    <name evidence="2" type="ORF">TM448A00224_0001</name>
    <name evidence="3" type="ORF">TM448B01878_0014</name>
</gene>
<dbReference type="EMBL" id="MT143989">
    <property type="protein sequence ID" value="QJA45336.1"/>
    <property type="molecule type" value="Genomic_DNA"/>
</dbReference>
<reference evidence="2" key="1">
    <citation type="submission" date="2020-03" db="EMBL/GenBank/DDBJ databases">
        <title>The deep terrestrial virosphere.</title>
        <authorList>
            <person name="Holmfeldt K."/>
            <person name="Nilsson E."/>
            <person name="Simone D."/>
            <person name="Lopez-Fernandez M."/>
            <person name="Wu X."/>
            <person name="de Brujin I."/>
            <person name="Lundin D."/>
            <person name="Andersson A."/>
            <person name="Bertilsson S."/>
            <person name="Dopson M."/>
        </authorList>
    </citation>
    <scope>NUCLEOTIDE SEQUENCE</scope>
    <source>
        <strain evidence="2">TM448A00224</strain>
        <strain evidence="3">TM448B01878</strain>
    </source>
</reference>
<dbReference type="EMBL" id="MT144836">
    <property type="protein sequence ID" value="QJI00208.1"/>
    <property type="molecule type" value="Genomic_DNA"/>
</dbReference>
<sequence>MENEDFILEKWEVPQEQSETMNDEAIPEPDEQRPKQRRSTNIKRRHQSTYRRAFSETQLLDICDLPFQDGDSYHFITGGDVDALSYLKIILRQQDLEYCLFSTWCMASEDIYQMQDWLESGKIKKMDAYVGEIFPGTYKLEYALLRPIIEAHRGRVAVFRNHAKIFAGYGDKFYFGIETSANINTNPRRENACITIDRELFEFYKESFDGIISFDK</sequence>
<accession>A0A6H1ZBP8</accession>
<feature type="compositionally biased region" description="Basic residues" evidence="1">
    <location>
        <begin position="35"/>
        <end position="47"/>
    </location>
</feature>
<evidence type="ECO:0000256" key="1">
    <source>
        <dbReference type="SAM" id="MobiDB-lite"/>
    </source>
</evidence>
<feature type="region of interest" description="Disordered" evidence="1">
    <location>
        <begin position="1"/>
        <end position="47"/>
    </location>
</feature>
<proteinExistence type="predicted"/>
<organism evidence="2">
    <name type="scientific">viral metagenome</name>
    <dbReference type="NCBI Taxonomy" id="1070528"/>
    <lineage>
        <taxon>unclassified sequences</taxon>
        <taxon>metagenomes</taxon>
        <taxon>organismal metagenomes</taxon>
    </lineage>
</organism>
<name>A0A6H1ZBP8_9ZZZZ</name>
<evidence type="ECO:0000313" key="3">
    <source>
        <dbReference type="EMBL" id="QJI00208.1"/>
    </source>
</evidence>
<evidence type="ECO:0000313" key="2">
    <source>
        <dbReference type="EMBL" id="QJA45336.1"/>
    </source>
</evidence>
<dbReference type="AlphaFoldDB" id="A0A6H1ZBP8"/>